<feature type="signal peptide" evidence="1">
    <location>
        <begin position="1"/>
        <end position="20"/>
    </location>
</feature>
<dbReference type="SMART" id="SM00406">
    <property type="entry name" value="IGv"/>
    <property type="match status" value="1"/>
</dbReference>
<dbReference type="SMART" id="SM00409">
    <property type="entry name" value="IG"/>
    <property type="match status" value="1"/>
</dbReference>
<gene>
    <name evidence="3" type="ORF">ILYODFUR_035560</name>
</gene>
<comment type="caution">
    <text evidence="3">The sequence shown here is derived from an EMBL/GenBank/DDBJ whole genome shotgun (WGS) entry which is preliminary data.</text>
</comment>
<dbReference type="Pfam" id="PF07686">
    <property type="entry name" value="V-set"/>
    <property type="match status" value="1"/>
</dbReference>
<sequence length="130" mass="14214">MTLICVLIWTLLCFTQGSDGQNVIVTQSAAKSVHLGQTVTVDCKVNQKVTCCCSSQNCLSWYLEKSSETPKHLIYGTLHRFSGISSRFSGSGAGNGLDFTLTISGVQAEDAGVYYCQSYHYINSQHVFTQ</sequence>
<organism evidence="3 4">
    <name type="scientific">Ilyodon furcidens</name>
    <name type="common">goldbreast splitfin</name>
    <dbReference type="NCBI Taxonomy" id="33524"/>
    <lineage>
        <taxon>Eukaryota</taxon>
        <taxon>Metazoa</taxon>
        <taxon>Chordata</taxon>
        <taxon>Craniata</taxon>
        <taxon>Vertebrata</taxon>
        <taxon>Euteleostomi</taxon>
        <taxon>Actinopterygii</taxon>
        <taxon>Neopterygii</taxon>
        <taxon>Teleostei</taxon>
        <taxon>Neoteleostei</taxon>
        <taxon>Acanthomorphata</taxon>
        <taxon>Ovalentaria</taxon>
        <taxon>Atherinomorphae</taxon>
        <taxon>Cyprinodontiformes</taxon>
        <taxon>Goodeidae</taxon>
        <taxon>Ilyodon</taxon>
    </lineage>
</organism>
<feature type="chain" id="PRO_5046277487" description="Ig-like domain-containing protein" evidence="1">
    <location>
        <begin position="21"/>
        <end position="130"/>
    </location>
</feature>
<keyword evidence="4" id="KW-1185">Reference proteome</keyword>
<dbReference type="EMBL" id="JAHRIQ010006822">
    <property type="protein sequence ID" value="MEQ2223322.1"/>
    <property type="molecule type" value="Genomic_DNA"/>
</dbReference>
<dbReference type="InterPro" id="IPR050150">
    <property type="entry name" value="IgV_Light_Chain"/>
</dbReference>
<keyword evidence="1" id="KW-0732">Signal</keyword>
<dbReference type="PROSITE" id="PS50835">
    <property type="entry name" value="IG_LIKE"/>
    <property type="match status" value="1"/>
</dbReference>
<dbReference type="SUPFAM" id="SSF48726">
    <property type="entry name" value="Immunoglobulin"/>
    <property type="match status" value="1"/>
</dbReference>
<dbReference type="InterPro" id="IPR013106">
    <property type="entry name" value="Ig_V-set"/>
</dbReference>
<evidence type="ECO:0000313" key="3">
    <source>
        <dbReference type="EMBL" id="MEQ2223322.1"/>
    </source>
</evidence>
<protein>
    <recommendedName>
        <fullName evidence="2">Ig-like domain-containing protein</fullName>
    </recommendedName>
</protein>
<proteinExistence type="predicted"/>
<dbReference type="Gene3D" id="2.60.40.10">
    <property type="entry name" value="Immunoglobulins"/>
    <property type="match status" value="1"/>
</dbReference>
<evidence type="ECO:0000256" key="1">
    <source>
        <dbReference type="SAM" id="SignalP"/>
    </source>
</evidence>
<feature type="domain" description="Ig-like" evidence="2">
    <location>
        <begin position="21"/>
        <end position="130"/>
    </location>
</feature>
<evidence type="ECO:0000259" key="2">
    <source>
        <dbReference type="PROSITE" id="PS50835"/>
    </source>
</evidence>
<dbReference type="Proteomes" id="UP001482620">
    <property type="component" value="Unassembled WGS sequence"/>
</dbReference>
<name>A0ABV0SRU9_9TELE</name>
<reference evidence="3 4" key="1">
    <citation type="submission" date="2021-06" db="EMBL/GenBank/DDBJ databases">
        <authorList>
            <person name="Palmer J.M."/>
        </authorList>
    </citation>
    <scope>NUCLEOTIDE SEQUENCE [LARGE SCALE GENOMIC DNA]</scope>
    <source>
        <strain evidence="4">if_2019</strain>
        <tissue evidence="3">Muscle</tissue>
    </source>
</reference>
<dbReference type="InterPro" id="IPR007110">
    <property type="entry name" value="Ig-like_dom"/>
</dbReference>
<dbReference type="PANTHER" id="PTHR23267">
    <property type="entry name" value="IMMUNOGLOBULIN LIGHT CHAIN"/>
    <property type="match status" value="1"/>
</dbReference>
<dbReference type="InterPro" id="IPR013783">
    <property type="entry name" value="Ig-like_fold"/>
</dbReference>
<dbReference type="InterPro" id="IPR036179">
    <property type="entry name" value="Ig-like_dom_sf"/>
</dbReference>
<evidence type="ECO:0000313" key="4">
    <source>
        <dbReference type="Proteomes" id="UP001482620"/>
    </source>
</evidence>
<dbReference type="InterPro" id="IPR003599">
    <property type="entry name" value="Ig_sub"/>
</dbReference>
<accession>A0ABV0SRU9</accession>